<dbReference type="SUPFAM" id="SSF159501">
    <property type="entry name" value="EreA/ChaN-like"/>
    <property type="match status" value="1"/>
</dbReference>
<dbReference type="GO" id="GO:0046677">
    <property type="term" value="P:response to antibiotic"/>
    <property type="evidence" value="ECO:0007669"/>
    <property type="project" value="InterPro"/>
</dbReference>
<dbReference type="CDD" id="cd14728">
    <property type="entry name" value="Ere-like"/>
    <property type="match status" value="1"/>
</dbReference>
<dbReference type="Proteomes" id="UP000197783">
    <property type="component" value="Unassembled WGS sequence"/>
</dbReference>
<dbReference type="Pfam" id="PF05139">
    <property type="entry name" value="Erythro_esteras"/>
    <property type="match status" value="1"/>
</dbReference>
<dbReference type="AlphaFoldDB" id="A0A245ZDX9"/>
<gene>
    <name evidence="1" type="ORF">SPMU_32060</name>
</gene>
<dbReference type="PANTHER" id="PTHR31299">
    <property type="entry name" value="ESTERASE, PUTATIVE (AFU_ORTHOLOGUE AFUA_1G05850)-RELATED"/>
    <property type="match status" value="1"/>
</dbReference>
<name>A0A245ZDX9_9SPHN</name>
<dbReference type="Gene3D" id="3.40.1660.10">
    <property type="entry name" value="EreA-like (biosynthetic domain)"/>
    <property type="match status" value="1"/>
</dbReference>
<keyword evidence="2" id="KW-1185">Reference proteome</keyword>
<evidence type="ECO:0000313" key="1">
    <source>
        <dbReference type="EMBL" id="OWK27961.1"/>
    </source>
</evidence>
<dbReference type="Gene3D" id="3.30.1870.10">
    <property type="entry name" value="EreA-like, domain 2"/>
    <property type="match status" value="1"/>
</dbReference>
<dbReference type="Gene3D" id="1.20.1440.30">
    <property type="entry name" value="Biosynthetic Protein domain"/>
    <property type="match status" value="1"/>
</dbReference>
<proteinExistence type="predicted"/>
<protein>
    <submittedName>
        <fullName evidence="1">Erythromycin esterase</fullName>
    </submittedName>
</protein>
<sequence>MPGGEFGRGDDTVIAAARAATFVLLGEATHGTSEFYSERAKVTMRLLDDHRASAVVIEADGTEVEQVNLFVRGIGLDRSAAEALSSFRRFPRWMWRNAEFAGFVEALRTANLRLPEAERVGLYGMDVYDLYGALERVRAYVRLHVPGAAAAANAAIRCFAPHRRSTEAYGVASRKAARSCAAPAQALLDALRHAPTVDLVTAGEERFAAFQAAEALVDGEAYLHASFAGAYSWNVRERSMAASIKRVAAHAAGQSGTARVIVWTHNSHVARAASTTMVDRGETSIADLLRGDGGDQVFAMGLLTHSGTFMAAPAWDRPGQIYRLDPAARNSVEGLLRRSGEERAVLMLRGAAHGGHSDKRPQRGVGAVYDARMPEAVYSRVQLATEFDAVTFLDKTTAVTPLP</sequence>
<reference evidence="1 2" key="1">
    <citation type="submission" date="2017-03" db="EMBL/GenBank/DDBJ databases">
        <title>Genome sequence of Sphingomonas mucosissima DSM 17494.</title>
        <authorList>
            <person name="Poehlein A."/>
            <person name="Wuebbeler J.H."/>
            <person name="Steinbuechel A."/>
            <person name="Daniel R."/>
        </authorList>
    </citation>
    <scope>NUCLEOTIDE SEQUENCE [LARGE SCALE GENOMIC DNA]</scope>
    <source>
        <strain evidence="1 2">DSM 17494</strain>
    </source>
</reference>
<dbReference type="EMBL" id="NBBJ01000007">
    <property type="protein sequence ID" value="OWK27961.1"/>
    <property type="molecule type" value="Genomic_DNA"/>
</dbReference>
<dbReference type="PIRSF" id="PIRSF036794">
    <property type="entry name" value="UCP_erythr_ester"/>
    <property type="match status" value="1"/>
</dbReference>
<evidence type="ECO:0000313" key="2">
    <source>
        <dbReference type="Proteomes" id="UP000197783"/>
    </source>
</evidence>
<organism evidence="1 2">
    <name type="scientific">Sphingomonas mucosissima</name>
    <dbReference type="NCBI Taxonomy" id="370959"/>
    <lineage>
        <taxon>Bacteria</taxon>
        <taxon>Pseudomonadati</taxon>
        <taxon>Pseudomonadota</taxon>
        <taxon>Alphaproteobacteria</taxon>
        <taxon>Sphingomonadales</taxon>
        <taxon>Sphingomonadaceae</taxon>
        <taxon>Sphingomonas</taxon>
    </lineage>
</organism>
<dbReference type="PANTHER" id="PTHR31299:SF0">
    <property type="entry name" value="ESTERASE, PUTATIVE (AFU_ORTHOLOGUE AFUA_1G05850)-RELATED"/>
    <property type="match status" value="1"/>
</dbReference>
<dbReference type="InterPro" id="IPR007815">
    <property type="entry name" value="Emycin_Estase"/>
</dbReference>
<accession>A0A245ZDX9</accession>
<comment type="caution">
    <text evidence="1">The sequence shown here is derived from an EMBL/GenBank/DDBJ whole genome shotgun (WGS) entry which is preliminary data.</text>
</comment>
<dbReference type="InterPro" id="IPR014622">
    <property type="entry name" value="UCP036794_erythomycin"/>
</dbReference>
<dbReference type="InterPro" id="IPR052036">
    <property type="entry name" value="Hydrolase/PRTase-associated"/>
</dbReference>